<dbReference type="Gene3D" id="1.10.340.70">
    <property type="match status" value="1"/>
</dbReference>
<evidence type="ECO:0000313" key="2">
    <source>
        <dbReference type="Proteomes" id="UP000515211"/>
    </source>
</evidence>
<dbReference type="OrthoDB" id="1436461at2759"/>
<sequence>MVADTLNIKSLSISWMMIKEEKLLREFKDLNLGIREVTGNVCLNQLHISSDFKAETQKAQQDDQELQTMLQEIEQRKRGEVTQDREGTWRYKGRSYVPNVGDLRREVLTETHRSGFSIHPGATKMYHDLKAMFWWLGMKNDVSMHVSKYLTCQKVKIEHQTPSGMSQPLEIS</sequence>
<dbReference type="RefSeq" id="XP_015932738.1">
    <property type="nucleotide sequence ID" value="XM_016077252.1"/>
</dbReference>
<feature type="domain" description="Integrase zinc-binding" evidence="1">
    <location>
        <begin position="102"/>
        <end position="156"/>
    </location>
</feature>
<evidence type="ECO:0000259" key="1">
    <source>
        <dbReference type="Pfam" id="PF17921"/>
    </source>
</evidence>
<dbReference type="InterPro" id="IPR052160">
    <property type="entry name" value="Gypsy_RT_Integrase-like"/>
</dbReference>
<dbReference type="KEGG" id="adu:107459028"/>
<dbReference type="Pfam" id="PF17921">
    <property type="entry name" value="Integrase_H2C2"/>
    <property type="match status" value="1"/>
</dbReference>
<dbReference type="PANTHER" id="PTHR47266">
    <property type="entry name" value="ENDONUCLEASE-RELATED"/>
    <property type="match status" value="1"/>
</dbReference>
<accession>A0A6P4B274</accession>
<organism evidence="2 3">
    <name type="scientific">Arachis duranensis</name>
    <name type="common">Wild peanut</name>
    <dbReference type="NCBI Taxonomy" id="130453"/>
    <lineage>
        <taxon>Eukaryota</taxon>
        <taxon>Viridiplantae</taxon>
        <taxon>Streptophyta</taxon>
        <taxon>Embryophyta</taxon>
        <taxon>Tracheophyta</taxon>
        <taxon>Spermatophyta</taxon>
        <taxon>Magnoliopsida</taxon>
        <taxon>eudicotyledons</taxon>
        <taxon>Gunneridae</taxon>
        <taxon>Pentapetalae</taxon>
        <taxon>rosids</taxon>
        <taxon>fabids</taxon>
        <taxon>Fabales</taxon>
        <taxon>Fabaceae</taxon>
        <taxon>Papilionoideae</taxon>
        <taxon>50 kb inversion clade</taxon>
        <taxon>dalbergioids sensu lato</taxon>
        <taxon>Dalbergieae</taxon>
        <taxon>Pterocarpus clade</taxon>
        <taxon>Arachis</taxon>
    </lineage>
</organism>
<reference evidence="2" key="1">
    <citation type="journal article" date="2016" name="Nat. Genet.">
        <title>The genome sequences of Arachis duranensis and Arachis ipaensis, the diploid ancestors of cultivated peanut.</title>
        <authorList>
            <person name="Bertioli D.J."/>
            <person name="Cannon S.B."/>
            <person name="Froenicke L."/>
            <person name="Huang G."/>
            <person name="Farmer A.D."/>
            <person name="Cannon E.K."/>
            <person name="Liu X."/>
            <person name="Gao D."/>
            <person name="Clevenger J."/>
            <person name="Dash S."/>
            <person name="Ren L."/>
            <person name="Moretzsohn M.C."/>
            <person name="Shirasawa K."/>
            <person name="Huang W."/>
            <person name="Vidigal B."/>
            <person name="Abernathy B."/>
            <person name="Chu Y."/>
            <person name="Niederhuth C.E."/>
            <person name="Umale P."/>
            <person name="Araujo A.C."/>
            <person name="Kozik A."/>
            <person name="Kim K.D."/>
            <person name="Burow M.D."/>
            <person name="Varshney R.K."/>
            <person name="Wang X."/>
            <person name="Zhang X."/>
            <person name="Barkley N."/>
            <person name="Guimaraes P.M."/>
            <person name="Isobe S."/>
            <person name="Guo B."/>
            <person name="Liao B."/>
            <person name="Stalker H.T."/>
            <person name="Schmitz R.J."/>
            <person name="Scheffler B.E."/>
            <person name="Leal-Bertioli S.C."/>
            <person name="Xun X."/>
            <person name="Jackson S.A."/>
            <person name="Michelmore R."/>
            <person name="Ozias-Akins P."/>
        </authorList>
    </citation>
    <scope>NUCLEOTIDE SEQUENCE [LARGE SCALE GENOMIC DNA]</scope>
    <source>
        <strain evidence="2">cv. V14167</strain>
    </source>
</reference>
<dbReference type="GeneID" id="107459028"/>
<protein>
    <submittedName>
        <fullName evidence="3">Uncharacterized protein LOC107459028</fullName>
    </submittedName>
</protein>
<dbReference type="InterPro" id="IPR041588">
    <property type="entry name" value="Integrase_H2C2"/>
</dbReference>
<name>A0A6P4B274_ARADU</name>
<dbReference type="AlphaFoldDB" id="A0A6P4B274"/>
<keyword evidence="2" id="KW-1185">Reference proteome</keyword>
<dbReference type="Proteomes" id="UP000515211">
    <property type="component" value="Chromosome 7"/>
</dbReference>
<reference evidence="3" key="2">
    <citation type="submission" date="2025-08" db="UniProtKB">
        <authorList>
            <consortium name="RefSeq"/>
        </authorList>
    </citation>
    <scope>IDENTIFICATION</scope>
    <source>
        <tissue evidence="3">Whole plant</tissue>
    </source>
</reference>
<evidence type="ECO:0000313" key="3">
    <source>
        <dbReference type="RefSeq" id="XP_015932738.1"/>
    </source>
</evidence>
<proteinExistence type="predicted"/>
<gene>
    <name evidence="3" type="primary">LOC107459028</name>
</gene>